<sequence length="324" mass="31992">MEPGLVVGLDAGGTASKAVVATVDGVIVGRGAAGPGNPLSAGAAAAAASTEAALRAALGAAPPSSVVRGVLGVAGASVLASGDGLAAYEKVWRTLGLTCPMVVVGDAVTAFAAGSPAAAGVVLIAGTGAIAAEVRDETVVRTVDGNGWLLGDLGSGRWIGLAALRTTVREWSSPFAAAIAARVGCAHADDLIRWAQALPFAEIDALAPLVCALAREADPHARAITTEAAAELIRTLDELKVAGPVVLAGGLLATDTPVRDGVRAILRGRDVECVPSRDPAAAAAWLAARPVSGCTPEALHSALVGPAGERAGRGVQAALRSTDR</sequence>
<proteinExistence type="predicted"/>
<evidence type="ECO:0000313" key="2">
    <source>
        <dbReference type="EMBL" id="MBL7257984.1"/>
    </source>
</evidence>
<dbReference type="RefSeq" id="WP_202994581.1">
    <property type="nucleotide sequence ID" value="NZ_JAENHO010000007.1"/>
</dbReference>
<keyword evidence="3" id="KW-1185">Reference proteome</keyword>
<feature type="domain" description="ATPase BadF/BadG/BcrA/BcrD type" evidence="1">
    <location>
        <begin position="7"/>
        <end position="254"/>
    </location>
</feature>
<dbReference type="EMBL" id="JAENHO010000007">
    <property type="protein sequence ID" value="MBL7257984.1"/>
    <property type="molecule type" value="Genomic_DNA"/>
</dbReference>
<organism evidence="2 3">
    <name type="scientific">Paractinoplanes lichenicola</name>
    <dbReference type="NCBI Taxonomy" id="2802976"/>
    <lineage>
        <taxon>Bacteria</taxon>
        <taxon>Bacillati</taxon>
        <taxon>Actinomycetota</taxon>
        <taxon>Actinomycetes</taxon>
        <taxon>Micromonosporales</taxon>
        <taxon>Micromonosporaceae</taxon>
        <taxon>Paractinoplanes</taxon>
    </lineage>
</organism>
<dbReference type="Gene3D" id="3.30.420.40">
    <property type="match status" value="2"/>
</dbReference>
<dbReference type="InterPro" id="IPR002731">
    <property type="entry name" value="ATPase_BadF"/>
</dbReference>
<dbReference type="Proteomes" id="UP000598996">
    <property type="component" value="Unassembled WGS sequence"/>
</dbReference>
<evidence type="ECO:0000313" key="3">
    <source>
        <dbReference type="Proteomes" id="UP000598996"/>
    </source>
</evidence>
<dbReference type="InterPro" id="IPR043129">
    <property type="entry name" value="ATPase_NBD"/>
</dbReference>
<comment type="caution">
    <text evidence="2">The sequence shown here is derived from an EMBL/GenBank/DDBJ whole genome shotgun (WGS) entry which is preliminary data.</text>
</comment>
<reference evidence="2 3" key="1">
    <citation type="submission" date="2021-01" db="EMBL/GenBank/DDBJ databases">
        <title>Actinoplanes sp. nov. LDG1-01 isolated from lichen.</title>
        <authorList>
            <person name="Saeng-In P."/>
            <person name="Phongsopitanun W."/>
            <person name="Kanchanasin P."/>
            <person name="Yuki M."/>
            <person name="Kudo T."/>
            <person name="Ohkuma M."/>
            <person name="Tanasupawat S."/>
        </authorList>
    </citation>
    <scope>NUCLEOTIDE SEQUENCE [LARGE SCALE GENOMIC DNA]</scope>
    <source>
        <strain evidence="2 3">LDG1-01</strain>
    </source>
</reference>
<gene>
    <name evidence="2" type="ORF">JKJ07_27130</name>
</gene>
<dbReference type="Pfam" id="PF01869">
    <property type="entry name" value="BcrAD_BadFG"/>
    <property type="match status" value="1"/>
</dbReference>
<protein>
    <submittedName>
        <fullName evidence="2">ATPase</fullName>
    </submittedName>
</protein>
<dbReference type="SUPFAM" id="SSF53067">
    <property type="entry name" value="Actin-like ATPase domain"/>
    <property type="match status" value="2"/>
</dbReference>
<dbReference type="InterPro" id="IPR052519">
    <property type="entry name" value="Euk-type_GlcNAc_Kinase"/>
</dbReference>
<dbReference type="PANTHER" id="PTHR43190:SF3">
    <property type="entry name" value="N-ACETYL-D-GLUCOSAMINE KINASE"/>
    <property type="match status" value="1"/>
</dbReference>
<accession>A0ABS1VU29</accession>
<evidence type="ECO:0000259" key="1">
    <source>
        <dbReference type="Pfam" id="PF01869"/>
    </source>
</evidence>
<name>A0ABS1VU29_9ACTN</name>
<dbReference type="PANTHER" id="PTHR43190">
    <property type="entry name" value="N-ACETYL-D-GLUCOSAMINE KINASE"/>
    <property type="match status" value="1"/>
</dbReference>